<dbReference type="OrthoDB" id="2095648at2759"/>
<proteinExistence type="predicted"/>
<reference evidence="2" key="1">
    <citation type="journal article" date="2016" name="Nature">
        <title>The genome of the seagrass Zostera marina reveals angiosperm adaptation to the sea.</title>
        <authorList>
            <person name="Olsen J.L."/>
            <person name="Rouze P."/>
            <person name="Verhelst B."/>
            <person name="Lin Y.-C."/>
            <person name="Bayer T."/>
            <person name="Collen J."/>
            <person name="Dattolo E."/>
            <person name="De Paoli E."/>
            <person name="Dittami S."/>
            <person name="Maumus F."/>
            <person name="Michel G."/>
            <person name="Kersting A."/>
            <person name="Lauritano C."/>
            <person name="Lohaus R."/>
            <person name="Toepel M."/>
            <person name="Tonon T."/>
            <person name="Vanneste K."/>
            <person name="Amirebrahimi M."/>
            <person name="Brakel J."/>
            <person name="Bostroem C."/>
            <person name="Chovatia M."/>
            <person name="Grimwood J."/>
            <person name="Jenkins J.W."/>
            <person name="Jueterbock A."/>
            <person name="Mraz A."/>
            <person name="Stam W.T."/>
            <person name="Tice H."/>
            <person name="Bornberg-Bauer E."/>
            <person name="Green P.J."/>
            <person name="Pearson G.A."/>
            <person name="Procaccini G."/>
            <person name="Duarte C.M."/>
            <person name="Schmutz J."/>
            <person name="Reusch T.B.H."/>
            <person name="Van de Peer Y."/>
        </authorList>
    </citation>
    <scope>NUCLEOTIDE SEQUENCE [LARGE SCALE GENOMIC DNA]</scope>
    <source>
        <strain evidence="2">cv. Finnish</strain>
    </source>
</reference>
<evidence type="ECO:0008006" key="3">
    <source>
        <dbReference type="Google" id="ProtNLM"/>
    </source>
</evidence>
<dbReference type="InterPro" id="IPR032675">
    <property type="entry name" value="LRR_dom_sf"/>
</dbReference>
<comment type="caution">
    <text evidence="1">The sequence shown here is derived from an EMBL/GenBank/DDBJ whole genome shotgun (WGS) entry which is preliminary data.</text>
</comment>
<dbReference type="SUPFAM" id="SSF52047">
    <property type="entry name" value="RNI-like"/>
    <property type="match status" value="1"/>
</dbReference>
<dbReference type="SUPFAM" id="SSF81383">
    <property type="entry name" value="F-box domain"/>
    <property type="match status" value="1"/>
</dbReference>
<dbReference type="PANTHER" id="PTHR38926:SF2">
    <property type="entry name" value="F-BOX_LRR-REPEAT PROTEIN 21-RELATED"/>
    <property type="match status" value="1"/>
</dbReference>
<dbReference type="OMA" id="FECKYLR"/>
<gene>
    <name evidence="1" type="ORF">ZOSMA_13G00400</name>
</gene>
<dbReference type="GO" id="GO:1905761">
    <property type="term" value="F:SCF ubiquitin ligase complex binding"/>
    <property type="evidence" value="ECO:0000318"/>
    <property type="project" value="GO_Central"/>
</dbReference>
<keyword evidence="2" id="KW-1185">Reference proteome</keyword>
<sequence length="288" mass="32624">MELAMAETEGERKWADLPCGPLSLIFEMIGTINIFLSAQLVCRQWWLLAQELYLYRRIMILVECGRSGRWKESRRIIRRRSLEIALAAVDRSGGCLVEFGILKYATDQLLELITARSSSSLKILRLINCSLISGSVLVKTCGSLPLLEEIDISSTFVRSEVATSGIGRLCTKLKTFRSNAPNVHFWLANNRVALAIAKNMRGLRELELVGNRLNNYGLRAILNRCTQLESLDIRGCHKANFGRKLKKRYAMLKSVKAPRDSTDDYPYELDISMFYDDADCPIGRYDSS</sequence>
<accession>A0A0K9PY28</accession>
<evidence type="ECO:0000313" key="2">
    <source>
        <dbReference type="Proteomes" id="UP000036987"/>
    </source>
</evidence>
<dbReference type="Gene3D" id="3.80.10.10">
    <property type="entry name" value="Ribonuclease Inhibitor"/>
    <property type="match status" value="1"/>
</dbReference>
<dbReference type="EMBL" id="LFYR01000514">
    <property type="protein sequence ID" value="KMZ73839.1"/>
    <property type="molecule type" value="Genomic_DNA"/>
</dbReference>
<dbReference type="InterPro" id="IPR036047">
    <property type="entry name" value="F-box-like_dom_sf"/>
</dbReference>
<dbReference type="AlphaFoldDB" id="A0A0K9PY28"/>
<dbReference type="Proteomes" id="UP000036987">
    <property type="component" value="Unassembled WGS sequence"/>
</dbReference>
<organism evidence="1 2">
    <name type="scientific">Zostera marina</name>
    <name type="common">Eelgrass</name>
    <dbReference type="NCBI Taxonomy" id="29655"/>
    <lineage>
        <taxon>Eukaryota</taxon>
        <taxon>Viridiplantae</taxon>
        <taxon>Streptophyta</taxon>
        <taxon>Embryophyta</taxon>
        <taxon>Tracheophyta</taxon>
        <taxon>Spermatophyta</taxon>
        <taxon>Magnoliopsida</taxon>
        <taxon>Liliopsida</taxon>
        <taxon>Zosteraceae</taxon>
        <taxon>Zostera</taxon>
    </lineage>
</organism>
<name>A0A0K9PY28_ZOSMR</name>
<dbReference type="STRING" id="29655.A0A0K9PY28"/>
<dbReference type="PANTHER" id="PTHR38926">
    <property type="entry name" value="F-BOX DOMAIN CONTAINING PROTEIN, EXPRESSED"/>
    <property type="match status" value="1"/>
</dbReference>
<protein>
    <recommendedName>
        <fullName evidence="3">F-box domain-containing protein</fullName>
    </recommendedName>
</protein>
<evidence type="ECO:0000313" key="1">
    <source>
        <dbReference type="EMBL" id="KMZ73839.1"/>
    </source>
</evidence>